<feature type="domain" description="Methylguanine DNA methyltransferase ribonuclease-like" evidence="10">
    <location>
        <begin position="4"/>
        <end position="77"/>
    </location>
</feature>
<proteinExistence type="inferred from homology"/>
<evidence type="ECO:0000313" key="12">
    <source>
        <dbReference type="Proteomes" id="UP000594586"/>
    </source>
</evidence>
<evidence type="ECO:0000256" key="3">
    <source>
        <dbReference type="ARBA" id="ARBA00022603"/>
    </source>
</evidence>
<dbReference type="EC" id="2.1.1.63" evidence="8"/>
<dbReference type="HAMAP" id="MF_00772">
    <property type="entry name" value="OGT"/>
    <property type="match status" value="1"/>
</dbReference>
<dbReference type="PANTHER" id="PTHR10815">
    <property type="entry name" value="METHYLATED-DNA--PROTEIN-CYSTEINE METHYLTRANSFERASE"/>
    <property type="match status" value="1"/>
</dbReference>
<evidence type="ECO:0000256" key="8">
    <source>
        <dbReference type="HAMAP-Rule" id="MF_00772"/>
    </source>
</evidence>
<dbReference type="InterPro" id="IPR036631">
    <property type="entry name" value="MGMT_N_sf"/>
</dbReference>
<dbReference type="InterPro" id="IPR036388">
    <property type="entry name" value="WH-like_DNA-bd_sf"/>
</dbReference>
<dbReference type="PANTHER" id="PTHR10815:SF13">
    <property type="entry name" value="METHYLATED-DNA--PROTEIN-CYSTEINE METHYLTRANSFERASE"/>
    <property type="match status" value="1"/>
</dbReference>
<dbReference type="RefSeq" id="WP_165004335.1">
    <property type="nucleotide sequence ID" value="NZ_CP064955.1"/>
</dbReference>
<evidence type="ECO:0000256" key="2">
    <source>
        <dbReference type="ARBA" id="ARBA00008711"/>
    </source>
</evidence>
<gene>
    <name evidence="11" type="ORF">G7Y29_08725</name>
</gene>
<name>A0A7T0KMH3_9CORY</name>
<dbReference type="InterPro" id="IPR036217">
    <property type="entry name" value="MethylDNA_cys_MeTrfase_DNAb"/>
</dbReference>
<dbReference type="AlphaFoldDB" id="A0A7T0KMH3"/>
<dbReference type="InterPro" id="IPR014048">
    <property type="entry name" value="MethylDNA_cys_MeTrfase_DNA-bd"/>
</dbReference>
<dbReference type="Gene3D" id="3.30.160.70">
    <property type="entry name" value="Methylated DNA-protein cysteine methyltransferase domain"/>
    <property type="match status" value="1"/>
</dbReference>
<comment type="subcellular location">
    <subcellularLocation>
        <location evidence="8">Cytoplasm</location>
    </subcellularLocation>
</comment>
<dbReference type="GO" id="GO:0006307">
    <property type="term" value="P:DNA alkylation repair"/>
    <property type="evidence" value="ECO:0007669"/>
    <property type="project" value="UniProtKB-UniRule"/>
</dbReference>
<dbReference type="GO" id="GO:0005737">
    <property type="term" value="C:cytoplasm"/>
    <property type="evidence" value="ECO:0007669"/>
    <property type="project" value="UniProtKB-SubCell"/>
</dbReference>
<dbReference type="CDD" id="cd06445">
    <property type="entry name" value="ATase"/>
    <property type="match status" value="1"/>
</dbReference>
<feature type="domain" description="Methylated-DNA-[protein]-cysteine S-methyltransferase DNA binding" evidence="9">
    <location>
        <begin position="84"/>
        <end position="162"/>
    </location>
</feature>
<dbReference type="NCBIfam" id="TIGR00589">
    <property type="entry name" value="ogt"/>
    <property type="match status" value="1"/>
</dbReference>
<keyword evidence="4 8" id="KW-0808">Transferase</keyword>
<dbReference type="KEGG" id="cqn:G7Y29_08725"/>
<evidence type="ECO:0000256" key="7">
    <source>
        <dbReference type="ARBA" id="ARBA00049348"/>
    </source>
</evidence>
<keyword evidence="8" id="KW-0963">Cytoplasm</keyword>
<comment type="function">
    <text evidence="8">Involved in the cellular defense against the biological effects of O6-methylguanine (O6-MeG) and O4-methylthymine (O4-MeT) in DNA. Repairs the methylated nucleobase in DNA by stoichiometrically transferring the methyl group to a cysteine residue in the enzyme. This is a suicide reaction: the enzyme is irreversibly inactivated.</text>
</comment>
<dbReference type="GO" id="GO:0032259">
    <property type="term" value="P:methylation"/>
    <property type="evidence" value="ECO:0007669"/>
    <property type="project" value="UniProtKB-KW"/>
</dbReference>
<keyword evidence="5 8" id="KW-0227">DNA damage</keyword>
<comment type="miscellaneous">
    <text evidence="8">This enzyme catalyzes only one turnover and therefore is not strictly catalytic. According to one definition, an enzyme is a biocatalyst that acts repeatedly and over many reaction cycles.</text>
</comment>
<dbReference type="EMBL" id="CP064955">
    <property type="protein sequence ID" value="QPK82930.1"/>
    <property type="molecule type" value="Genomic_DNA"/>
</dbReference>
<evidence type="ECO:0000256" key="6">
    <source>
        <dbReference type="ARBA" id="ARBA00023204"/>
    </source>
</evidence>
<keyword evidence="3 8" id="KW-0489">Methyltransferase</keyword>
<organism evidence="11 12">
    <name type="scientific">Corynebacterium qintianiae</name>
    <dbReference type="NCBI Taxonomy" id="2709392"/>
    <lineage>
        <taxon>Bacteria</taxon>
        <taxon>Bacillati</taxon>
        <taxon>Actinomycetota</taxon>
        <taxon>Actinomycetes</taxon>
        <taxon>Mycobacteriales</taxon>
        <taxon>Corynebacteriaceae</taxon>
        <taxon>Corynebacterium</taxon>
    </lineage>
</organism>
<dbReference type="Proteomes" id="UP000594586">
    <property type="component" value="Chromosome"/>
</dbReference>
<comment type="catalytic activity">
    <reaction evidence="1 8">
        <text>a 4-O-methyl-thymidine in DNA + L-cysteinyl-[protein] = a thymidine in DNA + S-methyl-L-cysteinyl-[protein]</text>
        <dbReference type="Rhea" id="RHEA:53428"/>
        <dbReference type="Rhea" id="RHEA-COMP:10131"/>
        <dbReference type="Rhea" id="RHEA-COMP:10132"/>
        <dbReference type="Rhea" id="RHEA-COMP:13555"/>
        <dbReference type="Rhea" id="RHEA-COMP:13556"/>
        <dbReference type="ChEBI" id="CHEBI:29950"/>
        <dbReference type="ChEBI" id="CHEBI:82612"/>
        <dbReference type="ChEBI" id="CHEBI:137386"/>
        <dbReference type="ChEBI" id="CHEBI:137387"/>
        <dbReference type="EC" id="2.1.1.63"/>
    </reaction>
</comment>
<dbReference type="SUPFAM" id="SSF46767">
    <property type="entry name" value="Methylated DNA-protein cysteine methyltransferase, C-terminal domain"/>
    <property type="match status" value="1"/>
</dbReference>
<evidence type="ECO:0000259" key="9">
    <source>
        <dbReference type="Pfam" id="PF01035"/>
    </source>
</evidence>
<evidence type="ECO:0000256" key="5">
    <source>
        <dbReference type="ARBA" id="ARBA00022763"/>
    </source>
</evidence>
<dbReference type="Gene3D" id="1.10.10.10">
    <property type="entry name" value="Winged helix-like DNA-binding domain superfamily/Winged helix DNA-binding domain"/>
    <property type="match status" value="1"/>
</dbReference>
<evidence type="ECO:0000256" key="4">
    <source>
        <dbReference type="ARBA" id="ARBA00022679"/>
    </source>
</evidence>
<dbReference type="GO" id="GO:0003908">
    <property type="term" value="F:methylated-DNA-[protein]-cysteine S-methyltransferase activity"/>
    <property type="evidence" value="ECO:0007669"/>
    <property type="project" value="UniProtKB-UniRule"/>
</dbReference>
<dbReference type="InterPro" id="IPR023546">
    <property type="entry name" value="MGMT"/>
</dbReference>
<dbReference type="SUPFAM" id="SSF53155">
    <property type="entry name" value="Methylated DNA-protein cysteine methyltransferase domain"/>
    <property type="match status" value="1"/>
</dbReference>
<feature type="active site" description="Nucleophile; methyl group acceptor" evidence="8">
    <location>
        <position position="134"/>
    </location>
</feature>
<accession>A0A7T0KMH3</accession>
<dbReference type="FunFam" id="1.10.10.10:FF:000214">
    <property type="entry name" value="Methylated-DNA--protein-cysteine methyltransferase"/>
    <property type="match status" value="1"/>
</dbReference>
<dbReference type="Pfam" id="PF01035">
    <property type="entry name" value="DNA_binding_1"/>
    <property type="match status" value="1"/>
</dbReference>
<keyword evidence="6 8" id="KW-0234">DNA repair</keyword>
<protein>
    <recommendedName>
        <fullName evidence="8">Methylated-DNA--protein-cysteine methyltransferase</fullName>
        <ecNumber evidence="8">2.1.1.63</ecNumber>
    </recommendedName>
    <alternativeName>
        <fullName evidence="8">6-O-methylguanine-DNA methyltransferase</fullName>
        <shortName evidence="8">MGMT</shortName>
    </alternativeName>
    <alternativeName>
        <fullName evidence="8">O-6-methylguanine-DNA-alkyltransferase</fullName>
    </alternativeName>
</protein>
<dbReference type="InterPro" id="IPR008332">
    <property type="entry name" value="MethylG_MeTrfase_N"/>
</dbReference>
<evidence type="ECO:0000259" key="10">
    <source>
        <dbReference type="Pfam" id="PF02870"/>
    </source>
</evidence>
<comment type="catalytic activity">
    <reaction evidence="7 8">
        <text>a 6-O-methyl-2'-deoxyguanosine in DNA + L-cysteinyl-[protein] = S-methyl-L-cysteinyl-[protein] + a 2'-deoxyguanosine in DNA</text>
        <dbReference type="Rhea" id="RHEA:24000"/>
        <dbReference type="Rhea" id="RHEA-COMP:10131"/>
        <dbReference type="Rhea" id="RHEA-COMP:10132"/>
        <dbReference type="Rhea" id="RHEA-COMP:11367"/>
        <dbReference type="Rhea" id="RHEA-COMP:11368"/>
        <dbReference type="ChEBI" id="CHEBI:29950"/>
        <dbReference type="ChEBI" id="CHEBI:82612"/>
        <dbReference type="ChEBI" id="CHEBI:85445"/>
        <dbReference type="ChEBI" id="CHEBI:85448"/>
        <dbReference type="EC" id="2.1.1.63"/>
    </reaction>
</comment>
<dbReference type="Pfam" id="PF02870">
    <property type="entry name" value="Methyltransf_1N"/>
    <property type="match status" value="1"/>
</dbReference>
<keyword evidence="12" id="KW-1185">Reference proteome</keyword>
<evidence type="ECO:0000256" key="1">
    <source>
        <dbReference type="ARBA" id="ARBA00001286"/>
    </source>
</evidence>
<sequence length="165" mass="17960">MTLTWTTTDTPIGELLLAASPNGLVRVAFECEGFDTVRRDVEHSTGERLVQGELAGVQAQLAEYFTGERTVFDLELDWCLSTGFRGRVQRALLGIVYGRTETYSQIAHRLGNPKAVRAVGTGCGTNPLPIVAPCHRVLRSDGSLGGYRGGLDIKRQLLDLEATRA</sequence>
<evidence type="ECO:0000313" key="11">
    <source>
        <dbReference type="EMBL" id="QPK82930.1"/>
    </source>
</evidence>
<reference evidence="11 12" key="1">
    <citation type="submission" date="2020-11" db="EMBL/GenBank/DDBJ databases">
        <title>Corynebacterium sp. MC1420.</title>
        <authorList>
            <person name="Zhou J."/>
        </authorList>
    </citation>
    <scope>NUCLEOTIDE SEQUENCE [LARGE SCALE GENOMIC DNA]</scope>
    <source>
        <strain evidence="11 12">MC1420</strain>
    </source>
</reference>
<comment type="similarity">
    <text evidence="2 8">Belongs to the MGMT family.</text>
</comment>